<dbReference type="Proteomes" id="UP001139485">
    <property type="component" value="Unassembled WGS sequence"/>
</dbReference>
<keyword evidence="2" id="KW-0472">Membrane</keyword>
<feature type="transmembrane region" description="Helical" evidence="2">
    <location>
        <begin position="92"/>
        <end position="108"/>
    </location>
</feature>
<feature type="transmembrane region" description="Helical" evidence="2">
    <location>
        <begin position="114"/>
        <end position="133"/>
    </location>
</feature>
<dbReference type="EMBL" id="JAMOIL010000005">
    <property type="protein sequence ID" value="MCM0619795.1"/>
    <property type="molecule type" value="Genomic_DNA"/>
</dbReference>
<evidence type="ECO:0000256" key="1">
    <source>
        <dbReference type="ARBA" id="ARBA00022801"/>
    </source>
</evidence>
<keyword evidence="1" id="KW-0378">Hydrolase</keyword>
<feature type="transmembrane region" description="Helical" evidence="2">
    <location>
        <begin position="44"/>
        <end position="62"/>
    </location>
</feature>
<evidence type="ECO:0000313" key="4">
    <source>
        <dbReference type="EMBL" id="MCM0619795.1"/>
    </source>
</evidence>
<dbReference type="InterPro" id="IPR052016">
    <property type="entry name" value="Bact_Sigma-Reg"/>
</dbReference>
<feature type="domain" description="PPM-type phosphatase" evidence="3">
    <location>
        <begin position="170"/>
        <end position="378"/>
    </location>
</feature>
<sequence>MTIASESVQPASHPRGVLARQRRWVGLARDRVALGARRGVVRRYGPVAGLVVLSALLVVGIAWDAATVPMTTLMVPLLVGSLVLAPRHLAPFVGWMVLMVMASLLVQPDVTTRILGAVAIQLVMCGIVLATALNRVRLGVPHLSGDAMFVDLRDRLLNQGSIPDLCDGWSVQSALVSASGTRFAGDFLVAARVEGPDRLELALVDVSGKGDEAGTRALQLSGAFGGLLGSVPSEEFLSAANAYLLRQDWAEGFATAVHLRLDLADGTYELRTAGHPSPLLRSAGTGRWRALPGEGPILGLVDGVSFGGTHGTLERGDSLVLYTDGMVEEPRRDIELGVDRLAGAAESLLRRGVDGAAQRVVDEVGAPGDDRAVVWVHRR</sequence>
<name>A0A9X2IFK1_9ACTN</name>
<reference evidence="4" key="1">
    <citation type="submission" date="2022-05" db="EMBL/GenBank/DDBJ databases">
        <authorList>
            <person name="Tuo L."/>
        </authorList>
    </citation>
    <scope>NUCLEOTIDE SEQUENCE</scope>
    <source>
        <strain evidence="4">BSK12Z-4</strain>
    </source>
</reference>
<organism evidence="4 5">
    <name type="scientific">Nocardioides bruguierae</name>
    <dbReference type="NCBI Taxonomy" id="2945102"/>
    <lineage>
        <taxon>Bacteria</taxon>
        <taxon>Bacillati</taxon>
        <taxon>Actinomycetota</taxon>
        <taxon>Actinomycetes</taxon>
        <taxon>Propionibacteriales</taxon>
        <taxon>Nocardioidaceae</taxon>
        <taxon>Nocardioides</taxon>
    </lineage>
</organism>
<dbReference type="InterPro" id="IPR001932">
    <property type="entry name" value="PPM-type_phosphatase-like_dom"/>
</dbReference>
<dbReference type="GO" id="GO:0016791">
    <property type="term" value="F:phosphatase activity"/>
    <property type="evidence" value="ECO:0007669"/>
    <property type="project" value="TreeGrafter"/>
</dbReference>
<dbReference type="Gene3D" id="3.60.40.10">
    <property type="entry name" value="PPM-type phosphatase domain"/>
    <property type="match status" value="1"/>
</dbReference>
<evidence type="ECO:0000313" key="5">
    <source>
        <dbReference type="Proteomes" id="UP001139485"/>
    </source>
</evidence>
<evidence type="ECO:0000256" key="2">
    <source>
        <dbReference type="SAM" id="Phobius"/>
    </source>
</evidence>
<gene>
    <name evidence="4" type="ORF">M8330_05755</name>
</gene>
<proteinExistence type="predicted"/>
<dbReference type="PANTHER" id="PTHR43156:SF2">
    <property type="entry name" value="STAGE II SPORULATION PROTEIN E"/>
    <property type="match status" value="1"/>
</dbReference>
<comment type="caution">
    <text evidence="4">The sequence shown here is derived from an EMBL/GenBank/DDBJ whole genome shotgun (WGS) entry which is preliminary data.</text>
</comment>
<keyword evidence="2" id="KW-0812">Transmembrane</keyword>
<dbReference type="SMART" id="SM00331">
    <property type="entry name" value="PP2C_SIG"/>
    <property type="match status" value="1"/>
</dbReference>
<evidence type="ECO:0000259" key="3">
    <source>
        <dbReference type="SMART" id="SM00331"/>
    </source>
</evidence>
<dbReference type="RefSeq" id="WP_250055449.1">
    <property type="nucleotide sequence ID" value="NZ_JAMJPH010000025.1"/>
</dbReference>
<dbReference type="InterPro" id="IPR036457">
    <property type="entry name" value="PPM-type-like_dom_sf"/>
</dbReference>
<dbReference type="AlphaFoldDB" id="A0A9X2IFK1"/>
<accession>A0A9X2IFK1</accession>
<keyword evidence="5" id="KW-1185">Reference proteome</keyword>
<protein>
    <submittedName>
        <fullName evidence="4">Serine/threonine-protein phosphatase</fullName>
    </submittedName>
</protein>
<keyword evidence="2" id="KW-1133">Transmembrane helix</keyword>
<dbReference type="Pfam" id="PF07228">
    <property type="entry name" value="SpoIIE"/>
    <property type="match status" value="1"/>
</dbReference>
<dbReference type="PANTHER" id="PTHR43156">
    <property type="entry name" value="STAGE II SPORULATION PROTEIN E-RELATED"/>
    <property type="match status" value="1"/>
</dbReference>